<sequence length="304" mass="33296">MIVLRLSELSVYSVCSWHLTCDIVVGHRTTRPQLRGSTTLAVGVSGGRRDGEKQAAVENRGKRPLEPLTFSSCLKSSSCSTENQSIQVLISNQKSVVASLALEQKVVSSGLKALRKWICGGPNEVITVPETGVTLTFDPCPSPRCNVTNSPRHLPSGVPVPLSLIGWWHAELSSKWAVCVEIKIDFGFHLKCETELQCRTETANLLQGLYNNLTEMTNLACICEMWYAMLHINDKKTEGEVNLFHLINGLHSGSPAECVPPLDTDGSQAVRLSSGSTMSMAWSLLPPHYLFSADETLKMMMPNV</sequence>
<reference evidence="1 2" key="1">
    <citation type="submission" date="2019-06" db="EMBL/GenBank/DDBJ databases">
        <title>Draft genomes of female and male turbot (Scophthalmus maximus).</title>
        <authorList>
            <person name="Xu H."/>
            <person name="Xu X.-W."/>
            <person name="Shao C."/>
            <person name="Chen S."/>
        </authorList>
    </citation>
    <scope>NUCLEOTIDE SEQUENCE [LARGE SCALE GENOMIC DNA]</scope>
    <source>
        <strain evidence="1">Ysfricsl-2016a</strain>
        <tissue evidence="1">Blood</tissue>
    </source>
</reference>
<evidence type="ECO:0000313" key="2">
    <source>
        <dbReference type="Proteomes" id="UP000438429"/>
    </source>
</evidence>
<dbReference type="AlphaFoldDB" id="A0A6A4TKT8"/>
<dbReference type="EMBL" id="VEVO01000004">
    <property type="protein sequence ID" value="KAF0043461.1"/>
    <property type="molecule type" value="Genomic_DNA"/>
</dbReference>
<evidence type="ECO:0000313" key="1">
    <source>
        <dbReference type="EMBL" id="KAF0043461.1"/>
    </source>
</evidence>
<proteinExistence type="predicted"/>
<accession>A0A6A4TKT8</accession>
<comment type="caution">
    <text evidence="1">The sequence shown here is derived from an EMBL/GenBank/DDBJ whole genome shotgun (WGS) entry which is preliminary data.</text>
</comment>
<gene>
    <name evidence="1" type="ORF">F2P81_004798</name>
</gene>
<name>A0A6A4TKT8_SCOMX</name>
<protein>
    <submittedName>
        <fullName evidence="1">Uncharacterized protein</fullName>
    </submittedName>
</protein>
<organism evidence="1 2">
    <name type="scientific">Scophthalmus maximus</name>
    <name type="common">Turbot</name>
    <name type="synonym">Psetta maxima</name>
    <dbReference type="NCBI Taxonomy" id="52904"/>
    <lineage>
        <taxon>Eukaryota</taxon>
        <taxon>Metazoa</taxon>
        <taxon>Chordata</taxon>
        <taxon>Craniata</taxon>
        <taxon>Vertebrata</taxon>
        <taxon>Euteleostomi</taxon>
        <taxon>Actinopterygii</taxon>
        <taxon>Neopterygii</taxon>
        <taxon>Teleostei</taxon>
        <taxon>Neoteleostei</taxon>
        <taxon>Acanthomorphata</taxon>
        <taxon>Carangaria</taxon>
        <taxon>Pleuronectiformes</taxon>
        <taxon>Pleuronectoidei</taxon>
        <taxon>Scophthalmidae</taxon>
        <taxon>Scophthalmus</taxon>
    </lineage>
</organism>
<dbReference type="Proteomes" id="UP000438429">
    <property type="component" value="Unassembled WGS sequence"/>
</dbReference>